<keyword evidence="1" id="KW-0175">Coiled coil</keyword>
<evidence type="ECO:0000256" key="3">
    <source>
        <dbReference type="SAM" id="Phobius"/>
    </source>
</evidence>
<accession>A0ABR1C6C8</accession>
<proteinExistence type="predicted"/>
<evidence type="ECO:0000313" key="4">
    <source>
        <dbReference type="EMBL" id="KAK6734062.1"/>
    </source>
</evidence>
<name>A0ABR1C6C8_NECAM</name>
<keyword evidence="3" id="KW-1133">Transmembrane helix</keyword>
<feature type="compositionally biased region" description="Polar residues" evidence="2">
    <location>
        <begin position="544"/>
        <end position="558"/>
    </location>
</feature>
<protein>
    <recommendedName>
        <fullName evidence="6">Regulatory protein zeste</fullName>
    </recommendedName>
</protein>
<gene>
    <name evidence="4" type="primary">Necator_chrII.g5480</name>
    <name evidence="4" type="ORF">RB195_017687</name>
</gene>
<evidence type="ECO:0008006" key="6">
    <source>
        <dbReference type="Google" id="ProtNLM"/>
    </source>
</evidence>
<dbReference type="CDD" id="cd22249">
    <property type="entry name" value="UDM1_RNF168_RNF169-like"/>
    <property type="match status" value="1"/>
</dbReference>
<keyword evidence="3" id="KW-0472">Membrane</keyword>
<evidence type="ECO:0000313" key="5">
    <source>
        <dbReference type="Proteomes" id="UP001303046"/>
    </source>
</evidence>
<keyword evidence="3" id="KW-0812">Transmembrane</keyword>
<evidence type="ECO:0000256" key="1">
    <source>
        <dbReference type="SAM" id="Coils"/>
    </source>
</evidence>
<feature type="transmembrane region" description="Helical" evidence="3">
    <location>
        <begin position="491"/>
        <end position="515"/>
    </location>
</feature>
<dbReference type="Proteomes" id="UP001303046">
    <property type="component" value="Unassembled WGS sequence"/>
</dbReference>
<feature type="region of interest" description="Disordered" evidence="2">
    <location>
        <begin position="539"/>
        <end position="558"/>
    </location>
</feature>
<reference evidence="4 5" key="1">
    <citation type="submission" date="2023-08" db="EMBL/GenBank/DDBJ databases">
        <title>A Necator americanus chromosomal reference genome.</title>
        <authorList>
            <person name="Ilik V."/>
            <person name="Petrzelkova K.J."/>
            <person name="Pardy F."/>
            <person name="Fuh T."/>
            <person name="Niatou-Singa F.S."/>
            <person name="Gouil Q."/>
            <person name="Baker L."/>
            <person name="Ritchie M.E."/>
            <person name="Jex A.R."/>
            <person name="Gazzola D."/>
            <person name="Li H."/>
            <person name="Toshio Fujiwara R."/>
            <person name="Zhan B."/>
            <person name="Aroian R.V."/>
            <person name="Pafco B."/>
            <person name="Schwarz E.M."/>
        </authorList>
    </citation>
    <scope>NUCLEOTIDE SEQUENCE [LARGE SCALE GENOMIC DNA]</scope>
    <source>
        <strain evidence="4 5">Aroian</strain>
        <tissue evidence="4">Whole animal</tissue>
    </source>
</reference>
<sequence length="558" mass="61988">MDLVQTILNFETAAGWKKKDSLCSKRCTKGWEQTSPGRSIDADSIDVADSTVTIASTLTDSRDAKLRDKIAFVRAIAKRQDIIFCDAVNSKTKEEAWREVAKEVEDLGLKSFAGKTWMRMRDHDWQYVRRHALARSENSHKPSGKLGELDQLVLGIVNKYNVRLSTDYHVEQMLFDMITEDSELVEVNTHPQHEIKVEPPPSTGSEASVASLVVSPLSQLVALPPSSTVVAQPLRPDAPQNSCPNTTLKNKAVEACMVLPTTGDSTESSLTHECESTKRLALNGVPISPAENVCCSPHVAIKRPRTAEQSSGTECNIDENTTFIRKKRELELRKMELENEKLEREIQSLINQEKRAKELHNSVLEMEAARANADWSFLKKKPFGFLMAGQTVVSLFIVVVVIFAPFIFEGVSFVTGCALTLLFCSSVYNLFHIMGWNRKVLQLPGGINLFVPCTLWVFGSSVIFFFLFTFGTLICLVGFFDSFRFTVRLIITYFFLSLASALQAFICLRLGVLLFRAAPNSQLLALTTVIIDGDKTSRMEGSAPQFSPATTPSGTNPV</sequence>
<evidence type="ECO:0000256" key="2">
    <source>
        <dbReference type="SAM" id="MobiDB-lite"/>
    </source>
</evidence>
<dbReference type="EMBL" id="JAVFWL010000002">
    <property type="protein sequence ID" value="KAK6734062.1"/>
    <property type="molecule type" value="Genomic_DNA"/>
</dbReference>
<comment type="caution">
    <text evidence="4">The sequence shown here is derived from an EMBL/GenBank/DDBJ whole genome shotgun (WGS) entry which is preliminary data.</text>
</comment>
<keyword evidence="5" id="KW-1185">Reference proteome</keyword>
<organism evidence="4 5">
    <name type="scientific">Necator americanus</name>
    <name type="common">Human hookworm</name>
    <dbReference type="NCBI Taxonomy" id="51031"/>
    <lineage>
        <taxon>Eukaryota</taxon>
        <taxon>Metazoa</taxon>
        <taxon>Ecdysozoa</taxon>
        <taxon>Nematoda</taxon>
        <taxon>Chromadorea</taxon>
        <taxon>Rhabditida</taxon>
        <taxon>Rhabditina</taxon>
        <taxon>Rhabditomorpha</taxon>
        <taxon>Strongyloidea</taxon>
        <taxon>Ancylostomatidae</taxon>
        <taxon>Bunostominae</taxon>
        <taxon>Necator</taxon>
    </lineage>
</organism>
<feature type="transmembrane region" description="Helical" evidence="3">
    <location>
        <begin position="455"/>
        <end position="479"/>
    </location>
</feature>
<feature type="transmembrane region" description="Helical" evidence="3">
    <location>
        <begin position="413"/>
        <end position="434"/>
    </location>
</feature>
<feature type="transmembrane region" description="Helical" evidence="3">
    <location>
        <begin position="385"/>
        <end position="407"/>
    </location>
</feature>
<feature type="coiled-coil region" evidence="1">
    <location>
        <begin position="320"/>
        <end position="359"/>
    </location>
</feature>